<proteinExistence type="predicted"/>
<dbReference type="Proteomes" id="UP000595220">
    <property type="component" value="Chromosome"/>
</dbReference>
<dbReference type="KEGG" id="amy:ADJ76_03825"/>
<dbReference type="EMBL" id="CP066065">
    <property type="protein sequence ID" value="QQC44322.1"/>
    <property type="molecule type" value="Genomic_DNA"/>
</dbReference>
<accession>A0AAQ0BXC4</accession>
<evidence type="ECO:0000313" key="3">
    <source>
        <dbReference type="Proteomes" id="UP000595220"/>
    </source>
</evidence>
<sequence length="117" mass="12970">MTSADMTLLPTGEVCRLLGIEERRLKQLIRDRVLIDARGADGVRGIPEEMVVKGDNGWEPLAVLQGTLTLLADDGFTAEESLDWLYSVQDELGERPIDALVDGRHHRVNRIASTLAF</sequence>
<feature type="domain" description="Rv2175c C-terminal" evidence="1">
    <location>
        <begin position="63"/>
        <end position="116"/>
    </location>
</feature>
<protein>
    <submittedName>
        <fullName evidence="2">Transcriptional regulator</fullName>
    </submittedName>
</protein>
<keyword evidence="3" id="KW-1185">Reference proteome</keyword>
<dbReference type="AlphaFoldDB" id="A0AAQ0BXC4"/>
<gene>
    <name evidence="2" type="ORF">I6H42_02625</name>
</gene>
<name>A0AAQ0BXC4_9ACTO</name>
<evidence type="ECO:0000313" key="2">
    <source>
        <dbReference type="EMBL" id="QQC44322.1"/>
    </source>
</evidence>
<dbReference type="Pfam" id="PF18367">
    <property type="entry name" value="Rv2175c_C"/>
    <property type="match status" value="1"/>
</dbReference>
<organism evidence="2 3">
    <name type="scientific">Schaalia meyeri</name>
    <dbReference type="NCBI Taxonomy" id="52773"/>
    <lineage>
        <taxon>Bacteria</taxon>
        <taxon>Bacillati</taxon>
        <taxon>Actinomycetota</taxon>
        <taxon>Actinomycetes</taxon>
        <taxon>Actinomycetales</taxon>
        <taxon>Actinomycetaceae</taxon>
        <taxon>Schaalia</taxon>
    </lineage>
</organism>
<evidence type="ECO:0000259" key="1">
    <source>
        <dbReference type="Pfam" id="PF18367"/>
    </source>
</evidence>
<reference evidence="2 3" key="1">
    <citation type="submission" date="2020-12" db="EMBL/GenBank/DDBJ databases">
        <title>FDA dAtabase for Regulatory Grade micrObial Sequences (FDA-ARGOS): Supporting development and validation of Infectious Disease Dx tests.</title>
        <authorList>
            <person name="Sproer C."/>
            <person name="Gronow S."/>
            <person name="Severitt S."/>
            <person name="Schroder I."/>
            <person name="Tallon L."/>
            <person name="Sadzewicz L."/>
            <person name="Zhao X."/>
            <person name="Boylan J."/>
            <person name="Ott S."/>
            <person name="Bowen H."/>
            <person name="Vavikolanu K."/>
            <person name="Mehta A."/>
            <person name="Aluvathingal J."/>
            <person name="Nadendla S."/>
            <person name="Lowell S."/>
            <person name="Myers T."/>
            <person name="Yan Y."/>
            <person name="Sichtig H."/>
        </authorList>
    </citation>
    <scope>NUCLEOTIDE SEQUENCE [LARGE SCALE GENOMIC DNA]</scope>
    <source>
        <strain evidence="2 3">FDAARGOS_985</strain>
    </source>
</reference>
<dbReference type="RefSeq" id="WP_050694866.1">
    <property type="nucleotide sequence ID" value="NZ_CP012072.1"/>
</dbReference>
<dbReference type="InterPro" id="IPR041098">
    <property type="entry name" value="Rv2175c_C"/>
</dbReference>